<dbReference type="OrthoDB" id="2121607at2759"/>
<evidence type="ECO:0000313" key="1">
    <source>
        <dbReference type="EMBL" id="OBS72741.1"/>
    </source>
</evidence>
<accession>A0A1A6H305</accession>
<keyword evidence="2" id="KW-1185">Reference proteome</keyword>
<dbReference type="STRING" id="56216.A0A1A6H305"/>
<comment type="caution">
    <text evidence="1">The sequence shown here is derived from an EMBL/GenBank/DDBJ whole genome shotgun (WGS) entry which is preliminary data.</text>
</comment>
<dbReference type="EMBL" id="LZPO01055080">
    <property type="protein sequence ID" value="OBS72741.1"/>
    <property type="molecule type" value="Genomic_DNA"/>
</dbReference>
<gene>
    <name evidence="1" type="ORF">A6R68_12691</name>
</gene>
<sequence length="150" mass="17702">MHSPEMNKMKLQTPTLLRMRGSQTQFEQQERLIAAQQFEKNDEIKHLLGEINNLEKFKNLYGSMESKPSTSSNPCALEDSTYYADLLQLNLDKLSKEDEGTKADYLCREWRHYSRAKSENMKLTDELKLKYEPEEKIEVPVFKKRREVLP</sequence>
<organism evidence="1 2">
    <name type="scientific">Neotoma lepida</name>
    <name type="common">Desert woodrat</name>
    <dbReference type="NCBI Taxonomy" id="56216"/>
    <lineage>
        <taxon>Eukaryota</taxon>
        <taxon>Metazoa</taxon>
        <taxon>Chordata</taxon>
        <taxon>Craniata</taxon>
        <taxon>Vertebrata</taxon>
        <taxon>Euteleostomi</taxon>
        <taxon>Mammalia</taxon>
        <taxon>Eutheria</taxon>
        <taxon>Euarchontoglires</taxon>
        <taxon>Glires</taxon>
        <taxon>Rodentia</taxon>
        <taxon>Myomorpha</taxon>
        <taxon>Muroidea</taxon>
        <taxon>Cricetidae</taxon>
        <taxon>Neotominae</taxon>
        <taxon>Neotoma</taxon>
    </lineage>
</organism>
<dbReference type="Proteomes" id="UP000092124">
    <property type="component" value="Unassembled WGS sequence"/>
</dbReference>
<reference evidence="1 2" key="1">
    <citation type="submission" date="2016-06" db="EMBL/GenBank/DDBJ databases">
        <title>The Draft Genome Sequence and Annotation of the Desert Woodrat Neotoma lepida.</title>
        <authorList>
            <person name="Campbell M."/>
            <person name="Oakeson K.F."/>
            <person name="Yandell M."/>
            <person name="Halpert J.R."/>
            <person name="Dearing D."/>
        </authorList>
    </citation>
    <scope>NUCLEOTIDE SEQUENCE [LARGE SCALE GENOMIC DNA]</scope>
    <source>
        <strain evidence="1">417</strain>
        <tissue evidence="1">Liver</tissue>
    </source>
</reference>
<dbReference type="AlphaFoldDB" id="A0A1A6H305"/>
<proteinExistence type="predicted"/>
<evidence type="ECO:0000313" key="2">
    <source>
        <dbReference type="Proteomes" id="UP000092124"/>
    </source>
</evidence>
<name>A0A1A6H305_NEOLE</name>
<protein>
    <submittedName>
        <fullName evidence="1">Uncharacterized protein</fullName>
    </submittedName>
</protein>
<feature type="non-terminal residue" evidence="1">
    <location>
        <position position="150"/>
    </location>
</feature>